<sequence length="177" mass="19124">MTTRFQGAEFVRLKRESFVQEKARSLPQPPEPPKAPPPPPTMEVDVAEATTAPPPQMALPRINVPLRAAGGAGGFLGSGSTATATGTRDSEAVPTMIPQADYPRKAIMRNLEGSVKARITVGVDGSVIDVEILDSSDRMFELPARKALYKARFRPKTVNGEPVEATVVYDYEFTLAK</sequence>
<reference evidence="12 13" key="1">
    <citation type="submission" date="2023-04" db="EMBL/GenBank/DDBJ databases">
        <title>A novel bacteria isolated from coastal sediment.</title>
        <authorList>
            <person name="Liu X.-J."/>
            <person name="Du Z.-J."/>
        </authorList>
    </citation>
    <scope>NUCLEOTIDE SEQUENCE [LARGE SCALE GENOMIC DNA]</scope>
    <source>
        <strain evidence="12 13">SDUM461003</strain>
    </source>
</reference>
<keyword evidence="5" id="KW-0997">Cell inner membrane</keyword>
<comment type="caution">
    <text evidence="12">The sequence shown here is derived from an EMBL/GenBank/DDBJ whole genome shotgun (WGS) entry which is preliminary data.</text>
</comment>
<keyword evidence="3" id="KW-0813">Transport</keyword>
<dbReference type="InterPro" id="IPR051045">
    <property type="entry name" value="TonB-dependent_transducer"/>
</dbReference>
<evidence type="ECO:0000256" key="8">
    <source>
        <dbReference type="ARBA" id="ARBA00022989"/>
    </source>
</evidence>
<evidence type="ECO:0000256" key="3">
    <source>
        <dbReference type="ARBA" id="ARBA00022448"/>
    </source>
</evidence>
<keyword evidence="13" id="KW-1185">Reference proteome</keyword>
<evidence type="ECO:0000256" key="7">
    <source>
        <dbReference type="ARBA" id="ARBA00022927"/>
    </source>
</evidence>
<feature type="compositionally biased region" description="Pro residues" evidence="10">
    <location>
        <begin position="27"/>
        <end position="41"/>
    </location>
</feature>
<dbReference type="RefSeq" id="WP_308952399.1">
    <property type="nucleotide sequence ID" value="NZ_JARXHW010000074.1"/>
</dbReference>
<dbReference type="InterPro" id="IPR003538">
    <property type="entry name" value="TonB"/>
</dbReference>
<gene>
    <name evidence="12" type="ORF">QEH52_18295</name>
</gene>
<protein>
    <submittedName>
        <fullName evidence="12">Energy transducer TonB</fullName>
    </submittedName>
</protein>
<proteinExistence type="inferred from homology"/>
<comment type="subcellular location">
    <subcellularLocation>
        <location evidence="1">Cell inner membrane</location>
        <topology evidence="1">Single-pass membrane protein</topology>
        <orientation evidence="1">Periplasmic side</orientation>
    </subcellularLocation>
</comment>
<keyword evidence="4" id="KW-1003">Cell membrane</keyword>
<comment type="similarity">
    <text evidence="2">Belongs to the TonB family.</text>
</comment>
<evidence type="ECO:0000256" key="1">
    <source>
        <dbReference type="ARBA" id="ARBA00004383"/>
    </source>
</evidence>
<dbReference type="EMBL" id="JARXHW010000074">
    <property type="protein sequence ID" value="MDQ8209482.1"/>
    <property type="molecule type" value="Genomic_DNA"/>
</dbReference>
<evidence type="ECO:0000256" key="10">
    <source>
        <dbReference type="SAM" id="MobiDB-lite"/>
    </source>
</evidence>
<evidence type="ECO:0000313" key="12">
    <source>
        <dbReference type="EMBL" id="MDQ8209482.1"/>
    </source>
</evidence>
<dbReference type="Proteomes" id="UP001225316">
    <property type="component" value="Unassembled WGS sequence"/>
</dbReference>
<keyword evidence="9" id="KW-0472">Membrane</keyword>
<dbReference type="PROSITE" id="PS52015">
    <property type="entry name" value="TONB_CTD"/>
    <property type="match status" value="1"/>
</dbReference>
<feature type="compositionally biased region" description="Basic and acidic residues" evidence="10">
    <location>
        <begin position="11"/>
        <end position="24"/>
    </location>
</feature>
<evidence type="ECO:0000256" key="9">
    <source>
        <dbReference type="ARBA" id="ARBA00023136"/>
    </source>
</evidence>
<dbReference type="SUPFAM" id="SSF74653">
    <property type="entry name" value="TolA/TonB C-terminal domain"/>
    <property type="match status" value="1"/>
</dbReference>
<evidence type="ECO:0000259" key="11">
    <source>
        <dbReference type="PROSITE" id="PS52015"/>
    </source>
</evidence>
<evidence type="ECO:0000256" key="5">
    <source>
        <dbReference type="ARBA" id="ARBA00022519"/>
    </source>
</evidence>
<organism evidence="12 13">
    <name type="scientific">Thalassobacterium maritimum</name>
    <dbReference type="NCBI Taxonomy" id="3041265"/>
    <lineage>
        <taxon>Bacteria</taxon>
        <taxon>Pseudomonadati</taxon>
        <taxon>Verrucomicrobiota</taxon>
        <taxon>Opitutia</taxon>
        <taxon>Puniceicoccales</taxon>
        <taxon>Coraliomargaritaceae</taxon>
        <taxon>Thalassobacterium</taxon>
    </lineage>
</organism>
<dbReference type="Pfam" id="PF03544">
    <property type="entry name" value="TonB_C"/>
    <property type="match status" value="1"/>
</dbReference>
<evidence type="ECO:0000256" key="6">
    <source>
        <dbReference type="ARBA" id="ARBA00022692"/>
    </source>
</evidence>
<keyword evidence="7" id="KW-0653">Protein transport</keyword>
<dbReference type="InterPro" id="IPR037682">
    <property type="entry name" value="TonB_C"/>
</dbReference>
<dbReference type="PRINTS" id="PR01374">
    <property type="entry name" value="TONBPROTEIN"/>
</dbReference>
<evidence type="ECO:0000313" key="13">
    <source>
        <dbReference type="Proteomes" id="UP001225316"/>
    </source>
</evidence>
<dbReference type="PANTHER" id="PTHR33446">
    <property type="entry name" value="PROTEIN TONB-RELATED"/>
    <property type="match status" value="1"/>
</dbReference>
<dbReference type="NCBIfam" id="TIGR01352">
    <property type="entry name" value="tonB_Cterm"/>
    <property type="match status" value="1"/>
</dbReference>
<keyword evidence="8" id="KW-1133">Transmembrane helix</keyword>
<evidence type="ECO:0000256" key="4">
    <source>
        <dbReference type="ARBA" id="ARBA00022475"/>
    </source>
</evidence>
<feature type="domain" description="TonB C-terminal" evidence="11">
    <location>
        <begin position="87"/>
        <end position="177"/>
    </location>
</feature>
<keyword evidence="6" id="KW-0812">Transmembrane</keyword>
<accession>A0ABU1B229</accession>
<dbReference type="Gene3D" id="3.30.1150.10">
    <property type="match status" value="1"/>
</dbReference>
<evidence type="ECO:0000256" key="2">
    <source>
        <dbReference type="ARBA" id="ARBA00006555"/>
    </source>
</evidence>
<dbReference type="InterPro" id="IPR006260">
    <property type="entry name" value="TonB/TolA_C"/>
</dbReference>
<feature type="region of interest" description="Disordered" evidence="10">
    <location>
        <begin position="1"/>
        <end position="45"/>
    </location>
</feature>
<name>A0ABU1B229_9BACT</name>